<evidence type="ECO:0000256" key="1">
    <source>
        <dbReference type="SAM" id="MobiDB-lite"/>
    </source>
</evidence>
<dbReference type="AlphaFoldDB" id="B9FVF8"/>
<protein>
    <submittedName>
        <fullName evidence="2">Uncharacterized protein</fullName>
    </submittedName>
</protein>
<feature type="region of interest" description="Disordered" evidence="1">
    <location>
        <begin position="165"/>
        <end position="200"/>
    </location>
</feature>
<evidence type="ECO:0000313" key="2">
    <source>
        <dbReference type="EMBL" id="EEE66545.1"/>
    </source>
</evidence>
<proteinExistence type="predicted"/>
<reference evidence="2" key="1">
    <citation type="journal article" date="2005" name="PLoS Biol.">
        <title>The genomes of Oryza sativa: a history of duplications.</title>
        <authorList>
            <person name="Yu J."/>
            <person name="Wang J."/>
            <person name="Lin W."/>
            <person name="Li S."/>
            <person name="Li H."/>
            <person name="Zhou J."/>
            <person name="Ni P."/>
            <person name="Dong W."/>
            <person name="Hu S."/>
            <person name="Zeng C."/>
            <person name="Zhang J."/>
            <person name="Zhang Y."/>
            <person name="Li R."/>
            <person name="Xu Z."/>
            <person name="Li S."/>
            <person name="Li X."/>
            <person name="Zheng H."/>
            <person name="Cong L."/>
            <person name="Lin L."/>
            <person name="Yin J."/>
            <person name="Geng J."/>
            <person name="Li G."/>
            <person name="Shi J."/>
            <person name="Liu J."/>
            <person name="Lv H."/>
            <person name="Li J."/>
            <person name="Wang J."/>
            <person name="Deng Y."/>
            <person name="Ran L."/>
            <person name="Shi X."/>
            <person name="Wang X."/>
            <person name="Wu Q."/>
            <person name="Li C."/>
            <person name="Ren X."/>
            <person name="Wang J."/>
            <person name="Wang X."/>
            <person name="Li D."/>
            <person name="Liu D."/>
            <person name="Zhang X."/>
            <person name="Ji Z."/>
            <person name="Zhao W."/>
            <person name="Sun Y."/>
            <person name="Zhang Z."/>
            <person name="Bao J."/>
            <person name="Han Y."/>
            <person name="Dong L."/>
            <person name="Ji J."/>
            <person name="Chen P."/>
            <person name="Wu S."/>
            <person name="Liu J."/>
            <person name="Xiao Y."/>
            <person name="Bu D."/>
            <person name="Tan J."/>
            <person name="Yang L."/>
            <person name="Ye C."/>
            <person name="Zhang J."/>
            <person name="Xu J."/>
            <person name="Zhou Y."/>
            <person name="Yu Y."/>
            <person name="Zhang B."/>
            <person name="Zhuang S."/>
            <person name="Wei H."/>
            <person name="Liu B."/>
            <person name="Lei M."/>
            <person name="Yu H."/>
            <person name="Li Y."/>
            <person name="Xu H."/>
            <person name="Wei S."/>
            <person name="He X."/>
            <person name="Fang L."/>
            <person name="Zhang Z."/>
            <person name="Zhang Y."/>
            <person name="Huang X."/>
            <person name="Su Z."/>
            <person name="Tong W."/>
            <person name="Li J."/>
            <person name="Tong Z."/>
            <person name="Li S."/>
            <person name="Ye J."/>
            <person name="Wang L."/>
            <person name="Fang L."/>
            <person name="Lei T."/>
            <person name="Chen C."/>
            <person name="Chen H."/>
            <person name="Xu Z."/>
            <person name="Li H."/>
            <person name="Huang H."/>
            <person name="Zhang F."/>
            <person name="Xu H."/>
            <person name="Li N."/>
            <person name="Zhao C."/>
            <person name="Li S."/>
            <person name="Dong L."/>
            <person name="Huang Y."/>
            <person name="Li L."/>
            <person name="Xi Y."/>
            <person name="Qi Q."/>
            <person name="Li W."/>
            <person name="Zhang B."/>
            <person name="Hu W."/>
            <person name="Zhang Y."/>
            <person name="Tian X."/>
            <person name="Jiao Y."/>
            <person name="Liang X."/>
            <person name="Jin J."/>
            <person name="Gao L."/>
            <person name="Zheng W."/>
            <person name="Hao B."/>
            <person name="Liu S."/>
            <person name="Wang W."/>
            <person name="Yuan L."/>
            <person name="Cao M."/>
            <person name="McDermott J."/>
            <person name="Samudrala R."/>
            <person name="Wang J."/>
            <person name="Wong G.K."/>
            <person name="Yang H."/>
        </authorList>
    </citation>
    <scope>NUCLEOTIDE SEQUENCE [LARGE SCALE GENOMIC DNA]</scope>
</reference>
<sequence length="216" mass="23277">MAAVTVLDCQVFGIHKMVLLSETAAAPPPPPPLAEQQTAPPAVTLRLLVQRACCYHDSDDDADGVVDHDMDTMEDVICRAPLRELMADDRDDDGASVAERAFREFLAGIEHQTLLPEVDPEVSKAAARFRAVSKGPPGGGNPPARAPLKVLVVLHVFRSPGDDDEIGSHMDLSDVCGETEDDDDGVLISDEDDDEYGRLPAAEEKLVVNRLLNSKS</sequence>
<accession>B9FVF8</accession>
<dbReference type="Proteomes" id="UP000007752">
    <property type="component" value="Chromosome 7"/>
</dbReference>
<feature type="compositionally biased region" description="Acidic residues" evidence="1">
    <location>
        <begin position="177"/>
        <end position="195"/>
    </location>
</feature>
<dbReference type="EMBL" id="CM000144">
    <property type="protein sequence ID" value="EEE66545.1"/>
    <property type="molecule type" value="Genomic_DNA"/>
</dbReference>
<gene>
    <name evidence="2" type="ORF">OsJ_23048</name>
</gene>
<reference evidence="2" key="2">
    <citation type="submission" date="2008-12" db="EMBL/GenBank/DDBJ databases">
        <title>Improved gene annotation of the rice (Oryza sativa) genomes.</title>
        <authorList>
            <person name="Wang J."/>
            <person name="Li R."/>
            <person name="Fan W."/>
            <person name="Huang Q."/>
            <person name="Zhang J."/>
            <person name="Zhou Y."/>
            <person name="Hu Y."/>
            <person name="Zi S."/>
            <person name="Li J."/>
            <person name="Ni P."/>
            <person name="Zheng H."/>
            <person name="Zhang Y."/>
            <person name="Zhao M."/>
            <person name="Hao Q."/>
            <person name="McDermott J."/>
            <person name="Samudrala R."/>
            <person name="Kristiansen K."/>
            <person name="Wong G.K.-S."/>
        </authorList>
    </citation>
    <scope>NUCLEOTIDE SEQUENCE</scope>
</reference>
<name>B9FVF8_ORYSJ</name>
<organism evidence="2">
    <name type="scientific">Oryza sativa subsp. japonica</name>
    <name type="common">Rice</name>
    <dbReference type="NCBI Taxonomy" id="39947"/>
    <lineage>
        <taxon>Eukaryota</taxon>
        <taxon>Viridiplantae</taxon>
        <taxon>Streptophyta</taxon>
        <taxon>Embryophyta</taxon>
        <taxon>Tracheophyta</taxon>
        <taxon>Spermatophyta</taxon>
        <taxon>Magnoliopsida</taxon>
        <taxon>Liliopsida</taxon>
        <taxon>Poales</taxon>
        <taxon>Poaceae</taxon>
        <taxon>BOP clade</taxon>
        <taxon>Oryzoideae</taxon>
        <taxon>Oryzeae</taxon>
        <taxon>Oryzinae</taxon>
        <taxon>Oryza</taxon>
        <taxon>Oryza sativa</taxon>
    </lineage>
</organism>